<proteinExistence type="predicted"/>
<feature type="compositionally biased region" description="Low complexity" evidence="1">
    <location>
        <begin position="71"/>
        <end position="93"/>
    </location>
</feature>
<keyword evidence="2" id="KW-1185">Reference proteome</keyword>
<protein>
    <submittedName>
        <fullName evidence="3">Uncharacterized protein LOC116561117 isoform X1</fullName>
    </submittedName>
</protein>
<evidence type="ECO:0000313" key="2">
    <source>
        <dbReference type="Proteomes" id="UP000504640"/>
    </source>
</evidence>
<reference evidence="3" key="1">
    <citation type="submission" date="2025-08" db="UniProtKB">
        <authorList>
            <consortium name="RefSeq"/>
        </authorList>
    </citation>
    <scope>IDENTIFICATION</scope>
    <source>
        <tissue evidence="3">Blood</tissue>
    </source>
</reference>
<dbReference type="AlphaFoldDB" id="A0A6J3J315"/>
<dbReference type="Proteomes" id="UP000504640">
    <property type="component" value="Unplaced"/>
</dbReference>
<sequence>MLGRGEGVTLTRRLPCCRRRSVRAAAVIHQALPRGAHSRQQGPVHVGGEAASEARGCSRPEQASCSRQAVSAPAGSSAPKAPSRPSLPRLPTSSGGGSSADRVSGGGARERAEAAADSAIPQPATGAHLCRDKDAQGFSKHRGSREYNKLGCEIALPSVLQKKTVF</sequence>
<accession>A0A6J3J315</accession>
<evidence type="ECO:0000256" key="1">
    <source>
        <dbReference type="SAM" id="MobiDB-lite"/>
    </source>
</evidence>
<feature type="region of interest" description="Disordered" evidence="1">
    <location>
        <begin position="33"/>
        <end position="128"/>
    </location>
</feature>
<gene>
    <name evidence="3" type="primary">LOC116561117</name>
</gene>
<organism evidence="2 3">
    <name type="scientific">Sapajus apella</name>
    <name type="common">Brown-capped capuchin</name>
    <name type="synonym">Cebus apella</name>
    <dbReference type="NCBI Taxonomy" id="9515"/>
    <lineage>
        <taxon>Eukaryota</taxon>
        <taxon>Metazoa</taxon>
        <taxon>Chordata</taxon>
        <taxon>Craniata</taxon>
        <taxon>Vertebrata</taxon>
        <taxon>Euteleostomi</taxon>
        <taxon>Mammalia</taxon>
        <taxon>Eutheria</taxon>
        <taxon>Euarchontoglires</taxon>
        <taxon>Primates</taxon>
        <taxon>Haplorrhini</taxon>
        <taxon>Platyrrhini</taxon>
        <taxon>Cebidae</taxon>
        <taxon>Cebinae</taxon>
        <taxon>Sapajus</taxon>
    </lineage>
</organism>
<dbReference type="GeneID" id="116561117"/>
<name>A0A6J3J315_SAPAP</name>
<dbReference type="RefSeq" id="XP_032148770.1">
    <property type="nucleotide sequence ID" value="XM_032292879.1"/>
</dbReference>
<evidence type="ECO:0000313" key="3">
    <source>
        <dbReference type="RefSeq" id="XP_032148770.1"/>
    </source>
</evidence>